<feature type="domain" description="BTB" evidence="1">
    <location>
        <begin position="59"/>
        <end position="129"/>
    </location>
</feature>
<evidence type="ECO:0000313" key="3">
    <source>
        <dbReference type="Proteomes" id="UP000030706"/>
    </source>
</evidence>
<dbReference type="InterPro" id="IPR011333">
    <property type="entry name" value="SKP1/BTB/POZ_sf"/>
</dbReference>
<dbReference type="Gene3D" id="3.30.710.10">
    <property type="entry name" value="Potassium Channel Kv1.1, Chain A"/>
    <property type="match status" value="1"/>
</dbReference>
<proteinExistence type="predicted"/>
<evidence type="ECO:0000313" key="2">
    <source>
        <dbReference type="EMBL" id="KEQ81728.1"/>
    </source>
</evidence>
<dbReference type="InterPro" id="IPR036431">
    <property type="entry name" value="ARID_dom_sf"/>
</dbReference>
<dbReference type="Proteomes" id="UP000030706">
    <property type="component" value="Unassembled WGS sequence"/>
</dbReference>
<dbReference type="RefSeq" id="XP_029757915.1">
    <property type="nucleotide sequence ID" value="XM_029904029.1"/>
</dbReference>
<dbReference type="HOGENOM" id="CLU_923034_0_0_1"/>
<dbReference type="GO" id="GO:0003677">
    <property type="term" value="F:DNA binding"/>
    <property type="evidence" value="ECO:0007669"/>
    <property type="project" value="InterPro"/>
</dbReference>
<dbReference type="AlphaFoldDB" id="A0A074X8Q4"/>
<name>A0A074X8Q4_AURPU</name>
<dbReference type="SUPFAM" id="SSF46774">
    <property type="entry name" value="ARID-like"/>
    <property type="match status" value="1"/>
</dbReference>
<dbReference type="InterPro" id="IPR000210">
    <property type="entry name" value="BTB/POZ_dom"/>
</dbReference>
<sequence>MLSSSKRLQDRAAVQKDDKLVSYSSDAESVCGHDSFVADYDDEAEEIDESWIPTDFVVEDDIVRVYVTARDKPIEVSKALLCRDSTYFKAALTGRFKEAVTNEIHLGERYDLFQVFRKWLEDGNLDFLTLEAWPRTADQVDTALVEIYCFADRRGVPAMGDQILEKLDKFIRPEGLPVRVDFSAIKLAWDELPETSGLCRYLLAIERDADRCNLPSRAAAEFEWLPGHFTLALLKATHDDTDKFLTASVQKQPVDVVKLQALVKDVGGAEGAYRARKWPWICSTLGTKAPSGCDSDKLWAHMRALNRTWLSPWDASLTPKDRSSAEKECPRPLAKDFYHGAVPRFAIKRKSTTDHDRHSYYD</sequence>
<dbReference type="PANTHER" id="PTHR47843">
    <property type="entry name" value="BTB DOMAIN-CONTAINING PROTEIN-RELATED"/>
    <property type="match status" value="1"/>
</dbReference>
<dbReference type="PROSITE" id="PS50097">
    <property type="entry name" value="BTB"/>
    <property type="match status" value="1"/>
</dbReference>
<reference evidence="2 3" key="1">
    <citation type="journal article" date="2014" name="BMC Genomics">
        <title>Genome sequencing of four Aureobasidium pullulans varieties: biotechnological potential, stress tolerance, and description of new species.</title>
        <authorList>
            <person name="Gostin Ar C."/>
            <person name="Ohm R.A."/>
            <person name="Kogej T."/>
            <person name="Sonjak S."/>
            <person name="Turk M."/>
            <person name="Zajc J."/>
            <person name="Zalar P."/>
            <person name="Grube M."/>
            <person name="Sun H."/>
            <person name="Han J."/>
            <person name="Sharma A."/>
            <person name="Chiniquy J."/>
            <person name="Ngan C.Y."/>
            <person name="Lipzen A."/>
            <person name="Barry K."/>
            <person name="Grigoriev I.V."/>
            <person name="Gunde-Cimerman N."/>
        </authorList>
    </citation>
    <scope>NUCLEOTIDE SEQUENCE [LARGE SCALE GENOMIC DNA]</scope>
    <source>
        <strain evidence="2 3">EXF-150</strain>
    </source>
</reference>
<organism evidence="2 3">
    <name type="scientific">Aureobasidium pullulans EXF-150</name>
    <dbReference type="NCBI Taxonomy" id="1043002"/>
    <lineage>
        <taxon>Eukaryota</taxon>
        <taxon>Fungi</taxon>
        <taxon>Dikarya</taxon>
        <taxon>Ascomycota</taxon>
        <taxon>Pezizomycotina</taxon>
        <taxon>Dothideomycetes</taxon>
        <taxon>Dothideomycetidae</taxon>
        <taxon>Dothideales</taxon>
        <taxon>Saccotheciaceae</taxon>
        <taxon>Aureobasidium</taxon>
    </lineage>
</organism>
<dbReference type="SUPFAM" id="SSF54695">
    <property type="entry name" value="POZ domain"/>
    <property type="match status" value="1"/>
</dbReference>
<dbReference type="GeneID" id="40746335"/>
<protein>
    <recommendedName>
        <fullName evidence="1">BTB domain-containing protein</fullName>
    </recommendedName>
</protein>
<dbReference type="EMBL" id="KL584990">
    <property type="protein sequence ID" value="KEQ81728.1"/>
    <property type="molecule type" value="Genomic_DNA"/>
</dbReference>
<evidence type="ECO:0000259" key="1">
    <source>
        <dbReference type="PROSITE" id="PS50097"/>
    </source>
</evidence>
<dbReference type="PANTHER" id="PTHR47843:SF2">
    <property type="entry name" value="BTB DOMAIN-CONTAINING PROTEIN"/>
    <property type="match status" value="1"/>
</dbReference>
<dbReference type="Gene3D" id="1.10.150.60">
    <property type="entry name" value="ARID DNA-binding domain"/>
    <property type="match status" value="1"/>
</dbReference>
<accession>A0A074X8Q4</accession>
<dbReference type="OrthoDB" id="194443at2759"/>
<gene>
    <name evidence="2" type="ORF">M438DRAFT_337700</name>
</gene>
<keyword evidence="3" id="KW-1185">Reference proteome</keyword>